<dbReference type="EMBL" id="CM055096">
    <property type="protein sequence ID" value="KAJ7556088.1"/>
    <property type="molecule type" value="Genomic_DNA"/>
</dbReference>
<gene>
    <name evidence="1" type="ORF">O6H91_05G068200</name>
</gene>
<protein>
    <submittedName>
        <fullName evidence="1">Uncharacterized protein</fullName>
    </submittedName>
</protein>
<evidence type="ECO:0000313" key="1">
    <source>
        <dbReference type="EMBL" id="KAJ7556088.1"/>
    </source>
</evidence>
<evidence type="ECO:0000313" key="2">
    <source>
        <dbReference type="Proteomes" id="UP001162992"/>
    </source>
</evidence>
<name>A0ACC2DPJ6_DIPCM</name>
<dbReference type="Proteomes" id="UP001162992">
    <property type="component" value="Chromosome 5"/>
</dbReference>
<proteinExistence type="predicted"/>
<comment type="caution">
    <text evidence="1">The sequence shown here is derived from an EMBL/GenBank/DDBJ whole genome shotgun (WGS) entry which is preliminary data.</text>
</comment>
<accession>A0ACC2DPJ6</accession>
<keyword evidence="2" id="KW-1185">Reference proteome</keyword>
<sequence length="554" mass="64795">MKRLGDLAHKVQHSEGKTRGEVVQPSENQAVSKLKTEMSNVFFRLGKEDSDAAESRQREDYEVTKISKVGESVVLEEQRGGNERKRMNTVKKQNRFDKPSISVYRSMPSECNNCRRKDRSIMDLKETLHEKDFFMMAMIEDANLQRQEKTELDAELVSAKAAFVNIRKRLAQEVEEREADFKRHVEEVSWLRGKLREAAVELELALEELSSLKKKIASITRASRRGEALNKKLRKRMNELQKSREEILSRMQRRDRVASEEIDPAARRRRTIQEKRRSRNISEERPNQIGNPGTSSQTDKSAGKRGAIAGFEKLQSAEIERMRSTYEQQIRELKNQVKYFQEKVRVQESSIAQRINDEEQKLTDSGKYKDITIGSSFEKVTEGSQLNNVRHLRDSEMAVNRLQHSMTKDLLTQYMGRGHDREQELEKWKKLYRAAKVTIDLLQSDLHKNFTSSRISPQASSRAYPSRASDLIDHTQREQNWVRNIKGQQEAEWEQRRSNERIALERQTRAKDERLKALRQQLLRMEKEATQNQEEIKMLKDKLRFACTKEAQQS</sequence>
<organism evidence="1 2">
    <name type="scientific">Diphasiastrum complanatum</name>
    <name type="common">Issler's clubmoss</name>
    <name type="synonym">Lycopodium complanatum</name>
    <dbReference type="NCBI Taxonomy" id="34168"/>
    <lineage>
        <taxon>Eukaryota</taxon>
        <taxon>Viridiplantae</taxon>
        <taxon>Streptophyta</taxon>
        <taxon>Embryophyta</taxon>
        <taxon>Tracheophyta</taxon>
        <taxon>Lycopodiopsida</taxon>
        <taxon>Lycopodiales</taxon>
        <taxon>Lycopodiaceae</taxon>
        <taxon>Lycopodioideae</taxon>
        <taxon>Diphasiastrum</taxon>
    </lineage>
</organism>
<reference evidence="2" key="1">
    <citation type="journal article" date="2024" name="Proc. Natl. Acad. Sci. U.S.A.">
        <title>Extraordinary preservation of gene collinearity over three hundred million years revealed in homosporous lycophytes.</title>
        <authorList>
            <person name="Li C."/>
            <person name="Wickell D."/>
            <person name="Kuo L.Y."/>
            <person name="Chen X."/>
            <person name="Nie B."/>
            <person name="Liao X."/>
            <person name="Peng D."/>
            <person name="Ji J."/>
            <person name="Jenkins J."/>
            <person name="Williams M."/>
            <person name="Shu S."/>
            <person name="Plott C."/>
            <person name="Barry K."/>
            <person name="Rajasekar S."/>
            <person name="Grimwood J."/>
            <person name="Han X."/>
            <person name="Sun S."/>
            <person name="Hou Z."/>
            <person name="He W."/>
            <person name="Dai G."/>
            <person name="Sun C."/>
            <person name="Schmutz J."/>
            <person name="Leebens-Mack J.H."/>
            <person name="Li F.W."/>
            <person name="Wang L."/>
        </authorList>
    </citation>
    <scope>NUCLEOTIDE SEQUENCE [LARGE SCALE GENOMIC DNA]</scope>
    <source>
        <strain evidence="2">cv. PW_Plant_1</strain>
    </source>
</reference>